<dbReference type="GO" id="GO:0045454">
    <property type="term" value="P:cell redox homeostasis"/>
    <property type="evidence" value="ECO:0007669"/>
    <property type="project" value="TreeGrafter"/>
</dbReference>
<dbReference type="RefSeq" id="WP_072430178.1">
    <property type="nucleotide sequence ID" value="NZ_FPKR01000018.1"/>
</dbReference>
<evidence type="ECO:0000256" key="10">
    <source>
        <dbReference type="ARBA" id="ARBA00038489"/>
    </source>
</evidence>
<evidence type="ECO:0000256" key="5">
    <source>
        <dbReference type="ARBA" id="ARBA00022862"/>
    </source>
</evidence>
<evidence type="ECO:0000256" key="4">
    <source>
        <dbReference type="ARBA" id="ARBA00022559"/>
    </source>
</evidence>
<evidence type="ECO:0000256" key="7">
    <source>
        <dbReference type="ARBA" id="ARBA00023157"/>
    </source>
</evidence>
<dbReference type="InterPro" id="IPR000866">
    <property type="entry name" value="AhpC/TSA"/>
</dbReference>
<feature type="signal peptide" evidence="13">
    <location>
        <begin position="1"/>
        <end position="21"/>
    </location>
</feature>
<dbReference type="PANTHER" id="PTHR42801:SF4">
    <property type="entry name" value="AHPC_TSA FAMILY PROTEIN"/>
    <property type="match status" value="1"/>
</dbReference>
<dbReference type="InterPro" id="IPR036249">
    <property type="entry name" value="Thioredoxin-like_sf"/>
</dbReference>
<evidence type="ECO:0000256" key="2">
    <source>
        <dbReference type="ARBA" id="ARBA00011245"/>
    </source>
</evidence>
<dbReference type="GO" id="GO:0008379">
    <property type="term" value="F:thioredoxin peroxidase activity"/>
    <property type="evidence" value="ECO:0007669"/>
    <property type="project" value="TreeGrafter"/>
</dbReference>
<dbReference type="PANTHER" id="PTHR42801">
    <property type="entry name" value="THIOREDOXIN-DEPENDENT PEROXIDE REDUCTASE"/>
    <property type="match status" value="1"/>
</dbReference>
<keyword evidence="13" id="KW-0732">Signal</keyword>
<evidence type="ECO:0000256" key="13">
    <source>
        <dbReference type="SAM" id="SignalP"/>
    </source>
</evidence>
<dbReference type="OrthoDB" id="5572803at2"/>
<dbReference type="Pfam" id="PF00578">
    <property type="entry name" value="AhpC-TSA"/>
    <property type="match status" value="1"/>
</dbReference>
<dbReference type="STRING" id="1121279.SAMN02745887_03706"/>
<keyword evidence="16" id="KW-1185">Reference proteome</keyword>
<dbReference type="GO" id="GO:0034599">
    <property type="term" value="P:cellular response to oxidative stress"/>
    <property type="evidence" value="ECO:0007669"/>
    <property type="project" value="TreeGrafter"/>
</dbReference>
<dbReference type="Proteomes" id="UP000186513">
    <property type="component" value="Unassembled WGS sequence"/>
</dbReference>
<keyword evidence="7" id="KW-1015">Disulfide bond</keyword>
<dbReference type="FunFam" id="3.40.30.10:FF:000007">
    <property type="entry name" value="Thioredoxin-dependent thiol peroxidase"/>
    <property type="match status" value="1"/>
</dbReference>
<evidence type="ECO:0000256" key="11">
    <source>
        <dbReference type="ARBA" id="ARBA00042639"/>
    </source>
</evidence>
<evidence type="ECO:0000259" key="14">
    <source>
        <dbReference type="PROSITE" id="PS51352"/>
    </source>
</evidence>
<evidence type="ECO:0000313" key="16">
    <source>
        <dbReference type="Proteomes" id="UP000186513"/>
    </source>
</evidence>
<evidence type="ECO:0000313" key="15">
    <source>
        <dbReference type="EMBL" id="SFZ79520.1"/>
    </source>
</evidence>
<keyword evidence="8" id="KW-0676">Redox-active center</keyword>
<dbReference type="GO" id="GO:0005737">
    <property type="term" value="C:cytoplasm"/>
    <property type="evidence" value="ECO:0007669"/>
    <property type="project" value="TreeGrafter"/>
</dbReference>
<organism evidence="15 16">
    <name type="scientific">Chitinimonas taiwanensis DSM 18899</name>
    <dbReference type="NCBI Taxonomy" id="1121279"/>
    <lineage>
        <taxon>Bacteria</taxon>
        <taxon>Pseudomonadati</taxon>
        <taxon>Pseudomonadota</taxon>
        <taxon>Betaproteobacteria</taxon>
        <taxon>Neisseriales</taxon>
        <taxon>Chitinibacteraceae</taxon>
        <taxon>Chitinimonas</taxon>
    </lineage>
</organism>
<comment type="catalytic activity">
    <reaction evidence="12">
        <text>a hydroperoxide + [thioredoxin]-dithiol = an alcohol + [thioredoxin]-disulfide + H2O</text>
        <dbReference type="Rhea" id="RHEA:62620"/>
        <dbReference type="Rhea" id="RHEA-COMP:10698"/>
        <dbReference type="Rhea" id="RHEA-COMP:10700"/>
        <dbReference type="ChEBI" id="CHEBI:15377"/>
        <dbReference type="ChEBI" id="CHEBI:29950"/>
        <dbReference type="ChEBI" id="CHEBI:30879"/>
        <dbReference type="ChEBI" id="CHEBI:35924"/>
        <dbReference type="ChEBI" id="CHEBI:50058"/>
        <dbReference type="EC" id="1.11.1.24"/>
    </reaction>
</comment>
<keyword evidence="5" id="KW-0049">Antioxidant</keyword>
<proteinExistence type="inferred from homology"/>
<comment type="function">
    <text evidence="1">Thiol-specific peroxidase that catalyzes the reduction of hydrogen peroxide and organic hydroperoxides to water and alcohols, respectively. Plays a role in cell protection against oxidative stress by detoxifying peroxides and as sensor of hydrogen peroxide-mediated signaling events.</text>
</comment>
<name>A0A1K2HRT9_9NEIS</name>
<keyword evidence="4" id="KW-0575">Peroxidase</keyword>
<dbReference type="Gene3D" id="3.40.30.10">
    <property type="entry name" value="Glutaredoxin"/>
    <property type="match status" value="1"/>
</dbReference>
<dbReference type="InterPro" id="IPR050924">
    <property type="entry name" value="Peroxiredoxin_BCP/PrxQ"/>
</dbReference>
<protein>
    <recommendedName>
        <fullName evidence="3">thioredoxin-dependent peroxiredoxin</fullName>
        <ecNumber evidence="3">1.11.1.24</ecNumber>
    </recommendedName>
    <alternativeName>
        <fullName evidence="9">Thioredoxin peroxidase</fullName>
    </alternativeName>
    <alternativeName>
        <fullName evidence="11">Thioredoxin-dependent peroxiredoxin Bcp</fullName>
    </alternativeName>
</protein>
<accession>A0A1K2HRT9</accession>
<dbReference type="InterPro" id="IPR013766">
    <property type="entry name" value="Thioredoxin_domain"/>
</dbReference>
<dbReference type="SUPFAM" id="SSF52833">
    <property type="entry name" value="Thioredoxin-like"/>
    <property type="match status" value="1"/>
</dbReference>
<evidence type="ECO:0000256" key="12">
    <source>
        <dbReference type="ARBA" id="ARBA00049091"/>
    </source>
</evidence>
<feature type="domain" description="Thioredoxin" evidence="14">
    <location>
        <begin position="23"/>
        <end position="172"/>
    </location>
</feature>
<dbReference type="CDD" id="cd03017">
    <property type="entry name" value="PRX_BCP"/>
    <property type="match status" value="1"/>
</dbReference>
<reference evidence="15 16" key="1">
    <citation type="submission" date="2016-11" db="EMBL/GenBank/DDBJ databases">
        <authorList>
            <person name="Jaros S."/>
            <person name="Januszkiewicz K."/>
            <person name="Wedrychowicz H."/>
        </authorList>
    </citation>
    <scope>NUCLEOTIDE SEQUENCE [LARGE SCALE GENOMIC DNA]</scope>
    <source>
        <strain evidence="15 16">DSM 18899</strain>
    </source>
</reference>
<evidence type="ECO:0000256" key="6">
    <source>
        <dbReference type="ARBA" id="ARBA00023002"/>
    </source>
</evidence>
<evidence type="ECO:0000256" key="3">
    <source>
        <dbReference type="ARBA" id="ARBA00013017"/>
    </source>
</evidence>
<keyword evidence="6" id="KW-0560">Oxidoreductase</keyword>
<comment type="similarity">
    <text evidence="10">Belongs to the peroxiredoxin family. BCP/PrxQ subfamily.</text>
</comment>
<dbReference type="PROSITE" id="PS51352">
    <property type="entry name" value="THIOREDOXIN_2"/>
    <property type="match status" value="1"/>
</dbReference>
<dbReference type="EMBL" id="FPKR01000018">
    <property type="protein sequence ID" value="SFZ79520.1"/>
    <property type="molecule type" value="Genomic_DNA"/>
</dbReference>
<sequence length="174" mass="19166">MSSLRLLLITLLLAASSPLLASIHIGQLAPGFVLQDQHGQSRSSEQFRSKWLVLYFYPKAATPGCTEEACSFRDEIVLLRALGADVVGISTDSPAAIREFGRKHQLPFTLLADPDGKTAERYGALLNLGIMKFAKRHSFLIDPSGRIMRRYTDLDTKDYAKTVLADLRALSKGS</sequence>
<comment type="subunit">
    <text evidence="2">Monomer.</text>
</comment>
<gene>
    <name evidence="15" type="ORF">SAMN02745887_03706</name>
</gene>
<feature type="chain" id="PRO_5012543680" description="thioredoxin-dependent peroxiredoxin" evidence="13">
    <location>
        <begin position="22"/>
        <end position="174"/>
    </location>
</feature>
<dbReference type="EC" id="1.11.1.24" evidence="3"/>
<evidence type="ECO:0000256" key="8">
    <source>
        <dbReference type="ARBA" id="ARBA00023284"/>
    </source>
</evidence>
<dbReference type="AlphaFoldDB" id="A0A1K2HRT9"/>
<evidence type="ECO:0000256" key="1">
    <source>
        <dbReference type="ARBA" id="ARBA00003330"/>
    </source>
</evidence>
<evidence type="ECO:0000256" key="9">
    <source>
        <dbReference type="ARBA" id="ARBA00032824"/>
    </source>
</evidence>